<dbReference type="Gene3D" id="1.20.120.1630">
    <property type="match status" value="1"/>
</dbReference>
<evidence type="ECO:0000256" key="5">
    <source>
        <dbReference type="SAM" id="Phobius"/>
    </source>
</evidence>
<dbReference type="InterPro" id="IPR007318">
    <property type="entry name" value="Phopholipid_MeTrfase"/>
</dbReference>
<dbReference type="OrthoDB" id="9789029at2"/>
<feature type="transmembrane region" description="Helical" evidence="5">
    <location>
        <begin position="30"/>
        <end position="50"/>
    </location>
</feature>
<dbReference type="EMBL" id="CP036272">
    <property type="protein sequence ID" value="QDT62700.1"/>
    <property type="molecule type" value="Genomic_DNA"/>
</dbReference>
<dbReference type="AlphaFoldDB" id="A0A517T2U1"/>
<evidence type="ECO:0000256" key="3">
    <source>
        <dbReference type="ARBA" id="ARBA00022989"/>
    </source>
</evidence>
<dbReference type="PANTHER" id="PTHR43847:SF1">
    <property type="entry name" value="BLL3993 PROTEIN"/>
    <property type="match status" value="1"/>
</dbReference>
<organism evidence="6 7">
    <name type="scientific">Stieleria bergensis</name>
    <dbReference type="NCBI Taxonomy" id="2528025"/>
    <lineage>
        <taxon>Bacteria</taxon>
        <taxon>Pseudomonadati</taxon>
        <taxon>Planctomycetota</taxon>
        <taxon>Planctomycetia</taxon>
        <taxon>Pirellulales</taxon>
        <taxon>Pirellulaceae</taxon>
        <taxon>Stieleria</taxon>
    </lineage>
</organism>
<evidence type="ECO:0000256" key="1">
    <source>
        <dbReference type="ARBA" id="ARBA00004127"/>
    </source>
</evidence>
<keyword evidence="6" id="KW-0808">Transferase</keyword>
<keyword evidence="4 5" id="KW-0472">Membrane</keyword>
<keyword evidence="7" id="KW-1185">Reference proteome</keyword>
<dbReference type="GO" id="GO:0008168">
    <property type="term" value="F:methyltransferase activity"/>
    <property type="evidence" value="ECO:0007669"/>
    <property type="project" value="UniProtKB-KW"/>
</dbReference>
<dbReference type="GO" id="GO:0012505">
    <property type="term" value="C:endomembrane system"/>
    <property type="evidence" value="ECO:0007669"/>
    <property type="project" value="UniProtKB-SubCell"/>
</dbReference>
<dbReference type="Pfam" id="PF04191">
    <property type="entry name" value="PEMT"/>
    <property type="match status" value="1"/>
</dbReference>
<keyword evidence="2 5" id="KW-0812">Transmembrane</keyword>
<dbReference type="PANTHER" id="PTHR43847">
    <property type="entry name" value="BLL3993 PROTEIN"/>
    <property type="match status" value="1"/>
</dbReference>
<evidence type="ECO:0000313" key="6">
    <source>
        <dbReference type="EMBL" id="QDT62700.1"/>
    </source>
</evidence>
<name>A0A517T2U1_9BACT</name>
<evidence type="ECO:0000313" key="7">
    <source>
        <dbReference type="Proteomes" id="UP000315003"/>
    </source>
</evidence>
<reference evidence="6 7" key="1">
    <citation type="submission" date="2019-02" db="EMBL/GenBank/DDBJ databases">
        <title>Deep-cultivation of Planctomycetes and their phenomic and genomic characterization uncovers novel biology.</title>
        <authorList>
            <person name="Wiegand S."/>
            <person name="Jogler M."/>
            <person name="Boedeker C."/>
            <person name="Pinto D."/>
            <person name="Vollmers J."/>
            <person name="Rivas-Marin E."/>
            <person name="Kohn T."/>
            <person name="Peeters S.H."/>
            <person name="Heuer A."/>
            <person name="Rast P."/>
            <person name="Oberbeckmann S."/>
            <person name="Bunk B."/>
            <person name="Jeske O."/>
            <person name="Meyerdierks A."/>
            <person name="Storesund J.E."/>
            <person name="Kallscheuer N."/>
            <person name="Luecker S."/>
            <person name="Lage O.M."/>
            <person name="Pohl T."/>
            <person name="Merkel B.J."/>
            <person name="Hornburger P."/>
            <person name="Mueller R.-W."/>
            <person name="Bruemmer F."/>
            <person name="Labrenz M."/>
            <person name="Spormann A.M."/>
            <person name="Op den Camp H."/>
            <person name="Overmann J."/>
            <person name="Amann R."/>
            <person name="Jetten M.S.M."/>
            <person name="Mascher T."/>
            <person name="Medema M.H."/>
            <person name="Devos D.P."/>
            <person name="Kaster A.-K."/>
            <person name="Ovreas L."/>
            <person name="Rohde M."/>
            <person name="Galperin M.Y."/>
            <person name="Jogler C."/>
        </authorList>
    </citation>
    <scope>NUCLEOTIDE SEQUENCE [LARGE SCALE GENOMIC DNA]</scope>
    <source>
        <strain evidence="6 7">SV_7m_r</strain>
    </source>
</reference>
<accession>A0A517T2U1</accession>
<dbReference type="GO" id="GO:0032259">
    <property type="term" value="P:methylation"/>
    <property type="evidence" value="ECO:0007669"/>
    <property type="project" value="UniProtKB-KW"/>
</dbReference>
<dbReference type="InterPro" id="IPR052527">
    <property type="entry name" value="Metal_cation-efflux_comp"/>
</dbReference>
<proteinExistence type="predicted"/>
<dbReference type="RefSeq" id="WP_145277629.1">
    <property type="nucleotide sequence ID" value="NZ_CP036272.1"/>
</dbReference>
<keyword evidence="3 5" id="KW-1133">Transmembrane helix</keyword>
<protein>
    <submittedName>
        <fullName evidence="6">Isoprenylcysteine carboxyl methyltransferase (ICMT) family protein</fullName>
    </submittedName>
</protein>
<gene>
    <name evidence="6" type="ORF">SV7mr_52510</name>
</gene>
<keyword evidence="6" id="KW-0489">Methyltransferase</keyword>
<dbReference type="Proteomes" id="UP000315003">
    <property type="component" value="Chromosome"/>
</dbReference>
<evidence type="ECO:0000256" key="4">
    <source>
        <dbReference type="ARBA" id="ARBA00023136"/>
    </source>
</evidence>
<comment type="subcellular location">
    <subcellularLocation>
        <location evidence="1">Endomembrane system</location>
        <topology evidence="1">Multi-pass membrane protein</topology>
    </subcellularLocation>
</comment>
<sequence length="142" mass="15744">MKSLTLVVLQSTLAAALVLSARPNAVDLIAILLVVIGFFWGAWAVAAVGVRKVRVMPEANERTQLVTTGPFRFVRHPMYTGLSIACVGFSLMPFHPWKGIALAVLIVVLVLKSNLEEEQLSAQFAEYEAYQKRTKRFIPFVI</sequence>
<evidence type="ECO:0000256" key="2">
    <source>
        <dbReference type="ARBA" id="ARBA00022692"/>
    </source>
</evidence>